<evidence type="ECO:0000313" key="15">
    <source>
        <dbReference type="EMBL" id="AIA55269.1"/>
    </source>
</evidence>
<keyword evidence="5" id="KW-0049">Antioxidant</keyword>
<dbReference type="Pfam" id="PF00578">
    <property type="entry name" value="AhpC-TSA"/>
    <property type="match status" value="1"/>
</dbReference>
<evidence type="ECO:0000256" key="13">
    <source>
        <dbReference type="PIRSR" id="PIRSR000239-1"/>
    </source>
</evidence>
<comment type="function">
    <text evidence="1">Thiol-specific peroxidase that catalyzes the reduction of hydrogen peroxide and organic hydroperoxides to water and alcohols, respectively. Plays a role in cell protection against oxidative stress by detoxifying peroxides and as sensor of hydrogen peroxide-mediated signaling events.</text>
</comment>
<protein>
    <recommendedName>
        <fullName evidence="3">thioredoxin-dependent peroxiredoxin</fullName>
        <ecNumber evidence="3">1.11.1.24</ecNumber>
    </recommendedName>
    <alternativeName>
        <fullName evidence="9">Thioredoxin peroxidase</fullName>
    </alternativeName>
    <alternativeName>
        <fullName evidence="11">Thioredoxin-dependent peroxiredoxin Bcp</fullName>
    </alternativeName>
</protein>
<keyword evidence="4 15" id="KW-0575">Peroxidase</keyword>
<evidence type="ECO:0000256" key="11">
    <source>
        <dbReference type="ARBA" id="ARBA00042639"/>
    </source>
</evidence>
<reference evidence="15 16" key="1">
    <citation type="journal article" date="2009" name="J. Bacteriol.">
        <title>Draft genome sequence of the extremely acidophilic bacterium Acidithiobacillus caldus ATCC 51756 reveals metabolic versatility in the genus Acidithiobacillus.</title>
        <authorList>
            <person name="Valdes J."/>
            <person name="Quatrini R."/>
            <person name="Hallberg K."/>
            <person name="Dopson M."/>
            <person name="Valenzuela P.D."/>
            <person name="Holmes D.S."/>
        </authorList>
    </citation>
    <scope>NUCLEOTIDE SEQUENCE [LARGE SCALE GENOMIC DNA]</scope>
    <source>
        <strain evidence="16">ATCC 51756 / DSM 8584 / KU</strain>
    </source>
</reference>
<dbReference type="KEGG" id="acz:Acaty_c1403"/>
<keyword evidence="7" id="KW-1015">Disulfide bond</keyword>
<feature type="domain" description="Thioredoxin" evidence="14">
    <location>
        <begin position="11"/>
        <end position="163"/>
    </location>
</feature>
<dbReference type="Proteomes" id="UP000005522">
    <property type="component" value="Chromosome"/>
</dbReference>
<comment type="similarity">
    <text evidence="10">Belongs to the peroxiredoxin family. BCP/PrxQ subfamily.</text>
</comment>
<evidence type="ECO:0000256" key="7">
    <source>
        <dbReference type="ARBA" id="ARBA00023157"/>
    </source>
</evidence>
<accession>A0A059ZQZ8</accession>
<dbReference type="Gene3D" id="3.40.30.10">
    <property type="entry name" value="Glutaredoxin"/>
    <property type="match status" value="1"/>
</dbReference>
<dbReference type="EMBL" id="CP005986">
    <property type="protein sequence ID" value="AIA55269.1"/>
    <property type="molecule type" value="Genomic_DNA"/>
</dbReference>
<evidence type="ECO:0000256" key="2">
    <source>
        <dbReference type="ARBA" id="ARBA00011245"/>
    </source>
</evidence>
<proteinExistence type="inferred from homology"/>
<dbReference type="InterPro" id="IPR036249">
    <property type="entry name" value="Thioredoxin-like_sf"/>
</dbReference>
<dbReference type="InterPro" id="IPR024706">
    <property type="entry name" value="Peroxiredoxin_AhpC-typ"/>
</dbReference>
<dbReference type="SUPFAM" id="SSF52833">
    <property type="entry name" value="Thioredoxin-like"/>
    <property type="match status" value="1"/>
</dbReference>
<sequence length="163" mass="17870">MGVTMTTVKSLTVGEPAPEFCAPVSSGGELCLKSLQGRKVVLYFYPKDNTPGCSVEAQDFAALYPEFQAAEAEVIGVSRDSLASHQRFIDKFSLPFPLITDADEAVCRAYDVIQEKKNYGKTYLGIERSTFVVDRTGRLAHMERKVKVAGHAAHILDIVKSLP</sequence>
<evidence type="ECO:0000256" key="8">
    <source>
        <dbReference type="ARBA" id="ARBA00023284"/>
    </source>
</evidence>
<evidence type="ECO:0000259" key="14">
    <source>
        <dbReference type="PROSITE" id="PS51352"/>
    </source>
</evidence>
<evidence type="ECO:0000256" key="4">
    <source>
        <dbReference type="ARBA" id="ARBA00022559"/>
    </source>
</evidence>
<gene>
    <name evidence="15" type="ORF">Acaty_c1403</name>
</gene>
<evidence type="ECO:0000256" key="10">
    <source>
        <dbReference type="ARBA" id="ARBA00038489"/>
    </source>
</evidence>
<evidence type="ECO:0000256" key="6">
    <source>
        <dbReference type="ARBA" id="ARBA00023002"/>
    </source>
</evidence>
<evidence type="ECO:0000256" key="1">
    <source>
        <dbReference type="ARBA" id="ARBA00003330"/>
    </source>
</evidence>
<dbReference type="EC" id="1.11.1.24" evidence="3"/>
<dbReference type="GO" id="GO:0005737">
    <property type="term" value="C:cytoplasm"/>
    <property type="evidence" value="ECO:0007669"/>
    <property type="project" value="TreeGrafter"/>
</dbReference>
<dbReference type="PIRSF" id="PIRSF000239">
    <property type="entry name" value="AHPC"/>
    <property type="match status" value="1"/>
</dbReference>
<dbReference type="AlphaFoldDB" id="A0A059ZQZ8"/>
<comment type="subunit">
    <text evidence="2">Monomer.</text>
</comment>
<dbReference type="FunFam" id="3.40.30.10:FF:000007">
    <property type="entry name" value="Thioredoxin-dependent thiol peroxidase"/>
    <property type="match status" value="1"/>
</dbReference>
<evidence type="ECO:0000313" key="16">
    <source>
        <dbReference type="Proteomes" id="UP000005522"/>
    </source>
</evidence>
<dbReference type="GO" id="GO:0045454">
    <property type="term" value="P:cell redox homeostasis"/>
    <property type="evidence" value="ECO:0007669"/>
    <property type="project" value="TreeGrafter"/>
</dbReference>
<dbReference type="CDD" id="cd03017">
    <property type="entry name" value="PRX_BCP"/>
    <property type="match status" value="1"/>
</dbReference>
<evidence type="ECO:0000256" key="5">
    <source>
        <dbReference type="ARBA" id="ARBA00022862"/>
    </source>
</evidence>
<dbReference type="GO" id="GO:0008379">
    <property type="term" value="F:thioredoxin peroxidase activity"/>
    <property type="evidence" value="ECO:0007669"/>
    <property type="project" value="TreeGrafter"/>
</dbReference>
<comment type="catalytic activity">
    <reaction evidence="12">
        <text>a hydroperoxide + [thioredoxin]-dithiol = an alcohol + [thioredoxin]-disulfide + H2O</text>
        <dbReference type="Rhea" id="RHEA:62620"/>
        <dbReference type="Rhea" id="RHEA-COMP:10698"/>
        <dbReference type="Rhea" id="RHEA-COMP:10700"/>
        <dbReference type="ChEBI" id="CHEBI:15377"/>
        <dbReference type="ChEBI" id="CHEBI:29950"/>
        <dbReference type="ChEBI" id="CHEBI:30879"/>
        <dbReference type="ChEBI" id="CHEBI:35924"/>
        <dbReference type="ChEBI" id="CHEBI:50058"/>
        <dbReference type="EC" id="1.11.1.24"/>
    </reaction>
</comment>
<feature type="active site" description="Cysteine sulfenic acid (-SOH) intermediate; for peroxidase activity" evidence="13">
    <location>
        <position position="53"/>
    </location>
</feature>
<name>A0A059ZQZ8_ACICK</name>
<dbReference type="HOGENOM" id="CLU_042529_14_1_6"/>
<dbReference type="PANTHER" id="PTHR42801:SF4">
    <property type="entry name" value="AHPC_TSA FAMILY PROTEIN"/>
    <property type="match status" value="1"/>
</dbReference>
<dbReference type="PANTHER" id="PTHR42801">
    <property type="entry name" value="THIOREDOXIN-DEPENDENT PEROXIDE REDUCTASE"/>
    <property type="match status" value="1"/>
</dbReference>
<evidence type="ECO:0000256" key="3">
    <source>
        <dbReference type="ARBA" id="ARBA00013017"/>
    </source>
</evidence>
<dbReference type="InterPro" id="IPR000866">
    <property type="entry name" value="AhpC/TSA"/>
</dbReference>
<dbReference type="GO" id="GO:0034599">
    <property type="term" value="P:cellular response to oxidative stress"/>
    <property type="evidence" value="ECO:0007669"/>
    <property type="project" value="TreeGrafter"/>
</dbReference>
<keyword evidence="8" id="KW-0676">Redox-active center</keyword>
<dbReference type="InterPro" id="IPR050924">
    <property type="entry name" value="Peroxiredoxin_BCP/PrxQ"/>
</dbReference>
<dbReference type="InterPro" id="IPR013766">
    <property type="entry name" value="Thioredoxin_domain"/>
</dbReference>
<dbReference type="PROSITE" id="PS51352">
    <property type="entry name" value="THIOREDOXIN_2"/>
    <property type="match status" value="1"/>
</dbReference>
<evidence type="ECO:0000256" key="9">
    <source>
        <dbReference type="ARBA" id="ARBA00032824"/>
    </source>
</evidence>
<dbReference type="eggNOG" id="COG1225">
    <property type="taxonomic scope" value="Bacteria"/>
</dbReference>
<organism evidence="15 16">
    <name type="scientific">Acidithiobacillus caldus (strain ATCC 51756 / DSM 8584 / KU)</name>
    <dbReference type="NCBI Taxonomy" id="637389"/>
    <lineage>
        <taxon>Bacteria</taxon>
        <taxon>Pseudomonadati</taxon>
        <taxon>Pseudomonadota</taxon>
        <taxon>Acidithiobacillia</taxon>
        <taxon>Acidithiobacillales</taxon>
        <taxon>Acidithiobacillaceae</taxon>
        <taxon>Acidithiobacillus</taxon>
    </lineage>
</organism>
<evidence type="ECO:0000256" key="12">
    <source>
        <dbReference type="ARBA" id="ARBA00049091"/>
    </source>
</evidence>
<keyword evidence="6 15" id="KW-0560">Oxidoreductase</keyword>